<dbReference type="Proteomes" id="UP000029383">
    <property type="component" value="Unassembled WGS sequence"/>
</dbReference>
<evidence type="ECO:0000313" key="2">
    <source>
        <dbReference type="Proteomes" id="UP000029383"/>
    </source>
</evidence>
<feature type="non-terminal residue" evidence="1">
    <location>
        <position position="1"/>
    </location>
</feature>
<dbReference type="Pfam" id="PF04075">
    <property type="entry name" value="F420H2_quin_red"/>
    <property type="match status" value="1"/>
</dbReference>
<dbReference type="InterPro" id="IPR012349">
    <property type="entry name" value="Split_barrel_FMN-bd"/>
</dbReference>
<dbReference type="Gene3D" id="2.30.110.10">
    <property type="entry name" value="Electron Transport, Fmn-binding Protein, Chain A"/>
    <property type="match status" value="1"/>
</dbReference>
<sequence length="126" mass="14555">SYQISEISINGVKLLDRRKLRMKITEDLFRPILITKGRKTGKEHGVMLRAVNHNGKIYFSRHRPDGDWFQNAIANPQVKIQYNGSVFTGQAKLVEDEELSKKISELKYPGEERAKEKRVTIEVTLD</sequence>
<reference evidence="1 2" key="1">
    <citation type="submission" date="2014-06" db="EMBL/GenBank/DDBJ databases">
        <authorList>
            <person name="Ngugi D.K."/>
            <person name="Blom J."/>
            <person name="Alam I."/>
            <person name="Rashid M."/>
            <person name="Baalawi W."/>
            <person name="Zhang G."/>
            <person name="Hikmawan T."/>
            <person name="Guan Y."/>
            <person name="Antunes A."/>
            <person name="Siam R."/>
            <person name="El-Dorry H."/>
            <person name="Bajic V."/>
            <person name="Stingl U."/>
        </authorList>
    </citation>
    <scope>NUCLEOTIDE SEQUENCE [LARGE SCALE GENOMIC DNA]</scope>
    <source>
        <strain evidence="1">SCGC RSA3</strain>
    </source>
</reference>
<accession>A0A087RPV1</accession>
<evidence type="ECO:0000313" key="1">
    <source>
        <dbReference type="EMBL" id="KFM15505.1"/>
    </source>
</evidence>
<protein>
    <recommendedName>
        <fullName evidence="3">Pyridoxamine 5'-phosphate oxidase-like FMN-binding protein</fullName>
    </recommendedName>
</protein>
<name>A0A087RPV1_9ARCH</name>
<gene>
    <name evidence="1" type="ORF">SCCGRSA3_02643</name>
</gene>
<evidence type="ECO:0008006" key="3">
    <source>
        <dbReference type="Google" id="ProtNLM"/>
    </source>
</evidence>
<dbReference type="GO" id="GO:0016491">
    <property type="term" value="F:oxidoreductase activity"/>
    <property type="evidence" value="ECO:0007669"/>
    <property type="project" value="InterPro"/>
</dbReference>
<comment type="caution">
    <text evidence="1">The sequence shown here is derived from an EMBL/GenBank/DDBJ whole genome shotgun (WGS) entry which is preliminary data.</text>
</comment>
<dbReference type="InterPro" id="IPR004378">
    <property type="entry name" value="F420H2_quin_Rdtase"/>
</dbReference>
<proteinExistence type="predicted"/>
<organism evidence="1 2">
    <name type="scientific">Marine Group I thaumarchaeote SCGC RSA3</name>
    <dbReference type="NCBI Taxonomy" id="1503183"/>
    <lineage>
        <taxon>Archaea</taxon>
        <taxon>Nitrososphaerota</taxon>
        <taxon>Marine Group I</taxon>
    </lineage>
</organism>
<keyword evidence="2" id="KW-1185">Reference proteome</keyword>
<dbReference type="EMBL" id="JOTD01000107">
    <property type="protein sequence ID" value="KFM15505.1"/>
    <property type="molecule type" value="Genomic_DNA"/>
</dbReference>
<dbReference type="AlphaFoldDB" id="A0A087RPV1"/>
<dbReference type="PATRIC" id="fig|1503183.3.peg.2410"/>